<evidence type="ECO:0000313" key="2">
    <source>
        <dbReference type="EnsemblPlants" id="KEH39408"/>
    </source>
</evidence>
<organism evidence="1 3">
    <name type="scientific">Medicago truncatula</name>
    <name type="common">Barrel medic</name>
    <name type="synonym">Medicago tribuloides</name>
    <dbReference type="NCBI Taxonomy" id="3880"/>
    <lineage>
        <taxon>Eukaryota</taxon>
        <taxon>Viridiplantae</taxon>
        <taxon>Streptophyta</taxon>
        <taxon>Embryophyta</taxon>
        <taxon>Tracheophyta</taxon>
        <taxon>Spermatophyta</taxon>
        <taxon>Magnoliopsida</taxon>
        <taxon>eudicotyledons</taxon>
        <taxon>Gunneridae</taxon>
        <taxon>Pentapetalae</taxon>
        <taxon>rosids</taxon>
        <taxon>fabids</taxon>
        <taxon>Fabales</taxon>
        <taxon>Fabaceae</taxon>
        <taxon>Papilionoideae</taxon>
        <taxon>50 kb inversion clade</taxon>
        <taxon>NPAAA clade</taxon>
        <taxon>Hologalegina</taxon>
        <taxon>IRL clade</taxon>
        <taxon>Trifolieae</taxon>
        <taxon>Medicago</taxon>
    </lineage>
</organism>
<accession>A0A072VDA9</accession>
<keyword evidence="3" id="KW-1185">Reference proteome</keyword>
<dbReference type="AlphaFoldDB" id="A0A072VDA9"/>
<dbReference type="EnsemblPlants" id="KEH39408">
    <property type="protein sequence ID" value="KEH39408"/>
    <property type="gene ID" value="MTR_2g096285"/>
</dbReference>
<name>A0A072VDA9_MEDTR</name>
<reference evidence="1 3" key="1">
    <citation type="journal article" date="2011" name="Nature">
        <title>The Medicago genome provides insight into the evolution of rhizobial symbioses.</title>
        <authorList>
            <person name="Young N.D."/>
            <person name="Debelle F."/>
            <person name="Oldroyd G.E."/>
            <person name="Geurts R."/>
            <person name="Cannon S.B."/>
            <person name="Udvardi M.K."/>
            <person name="Benedito V.A."/>
            <person name="Mayer K.F."/>
            <person name="Gouzy J."/>
            <person name="Schoof H."/>
            <person name="Van de Peer Y."/>
            <person name="Proost S."/>
            <person name="Cook D.R."/>
            <person name="Meyers B.C."/>
            <person name="Spannagl M."/>
            <person name="Cheung F."/>
            <person name="De Mita S."/>
            <person name="Krishnakumar V."/>
            <person name="Gundlach H."/>
            <person name="Zhou S."/>
            <person name="Mudge J."/>
            <person name="Bharti A.K."/>
            <person name="Murray J.D."/>
            <person name="Naoumkina M.A."/>
            <person name="Rosen B."/>
            <person name="Silverstein K.A."/>
            <person name="Tang H."/>
            <person name="Rombauts S."/>
            <person name="Zhao P.X."/>
            <person name="Zhou P."/>
            <person name="Barbe V."/>
            <person name="Bardou P."/>
            <person name="Bechner M."/>
            <person name="Bellec A."/>
            <person name="Berger A."/>
            <person name="Berges H."/>
            <person name="Bidwell S."/>
            <person name="Bisseling T."/>
            <person name="Choisne N."/>
            <person name="Couloux A."/>
            <person name="Denny R."/>
            <person name="Deshpande S."/>
            <person name="Dai X."/>
            <person name="Doyle J.J."/>
            <person name="Dudez A.M."/>
            <person name="Farmer A.D."/>
            <person name="Fouteau S."/>
            <person name="Franken C."/>
            <person name="Gibelin C."/>
            <person name="Gish J."/>
            <person name="Goldstein S."/>
            <person name="Gonzalez A.J."/>
            <person name="Green P.J."/>
            <person name="Hallab A."/>
            <person name="Hartog M."/>
            <person name="Hua A."/>
            <person name="Humphray S.J."/>
            <person name="Jeong D.H."/>
            <person name="Jing Y."/>
            <person name="Jocker A."/>
            <person name="Kenton S.M."/>
            <person name="Kim D.J."/>
            <person name="Klee K."/>
            <person name="Lai H."/>
            <person name="Lang C."/>
            <person name="Lin S."/>
            <person name="Macmil S.L."/>
            <person name="Magdelenat G."/>
            <person name="Matthews L."/>
            <person name="McCorrison J."/>
            <person name="Monaghan E.L."/>
            <person name="Mun J.H."/>
            <person name="Najar F.Z."/>
            <person name="Nicholson C."/>
            <person name="Noirot C."/>
            <person name="O'Bleness M."/>
            <person name="Paule C.R."/>
            <person name="Poulain J."/>
            <person name="Prion F."/>
            <person name="Qin B."/>
            <person name="Qu C."/>
            <person name="Retzel E.F."/>
            <person name="Riddle C."/>
            <person name="Sallet E."/>
            <person name="Samain S."/>
            <person name="Samson N."/>
            <person name="Sanders I."/>
            <person name="Saurat O."/>
            <person name="Scarpelli C."/>
            <person name="Schiex T."/>
            <person name="Segurens B."/>
            <person name="Severin A.J."/>
            <person name="Sherrier D.J."/>
            <person name="Shi R."/>
            <person name="Sims S."/>
            <person name="Singer S.R."/>
            <person name="Sinharoy S."/>
            <person name="Sterck L."/>
            <person name="Viollet A."/>
            <person name="Wang B.B."/>
            <person name="Wang K."/>
            <person name="Wang M."/>
            <person name="Wang X."/>
            <person name="Warfsmann J."/>
            <person name="Weissenbach J."/>
            <person name="White D.D."/>
            <person name="White J.D."/>
            <person name="Wiley G.B."/>
            <person name="Wincker P."/>
            <person name="Xing Y."/>
            <person name="Yang L."/>
            <person name="Yao Z."/>
            <person name="Ying F."/>
            <person name="Zhai J."/>
            <person name="Zhou L."/>
            <person name="Zuber A."/>
            <person name="Denarie J."/>
            <person name="Dixon R.A."/>
            <person name="May G.D."/>
            <person name="Schwartz D.C."/>
            <person name="Rogers J."/>
            <person name="Quetier F."/>
            <person name="Town C.D."/>
            <person name="Roe B.A."/>
        </authorList>
    </citation>
    <scope>NUCLEOTIDE SEQUENCE [LARGE SCALE GENOMIC DNA]</scope>
    <source>
        <strain evidence="1">A17</strain>
        <strain evidence="2 3">cv. Jemalong A17</strain>
    </source>
</reference>
<gene>
    <name evidence="1" type="ordered locus">MTR_2g096285</name>
</gene>
<sequence length="94" mass="10464">MAFTDVVSESIQDLGYQVSTIGPLESRSKCPTLGVRKYRHFSKIGVLMDFKGLGQVDKAFVPLLEEACSHHPSLVDDDALIIILHLLMMRACFL</sequence>
<evidence type="ECO:0000313" key="3">
    <source>
        <dbReference type="Proteomes" id="UP000002051"/>
    </source>
</evidence>
<dbReference type="HOGENOM" id="CLU_2389503_0_0_1"/>
<reference evidence="1 3" key="2">
    <citation type="journal article" date="2014" name="BMC Genomics">
        <title>An improved genome release (version Mt4.0) for the model legume Medicago truncatula.</title>
        <authorList>
            <person name="Tang H."/>
            <person name="Krishnakumar V."/>
            <person name="Bidwell S."/>
            <person name="Rosen B."/>
            <person name="Chan A."/>
            <person name="Zhou S."/>
            <person name="Gentzbittel L."/>
            <person name="Childs K.L."/>
            <person name="Yandell M."/>
            <person name="Gundlach H."/>
            <person name="Mayer K.F."/>
            <person name="Schwartz D.C."/>
            <person name="Town C.D."/>
        </authorList>
    </citation>
    <scope>GENOME REANNOTATION</scope>
    <source>
        <strain evidence="1">A17</strain>
        <strain evidence="2 3">cv. Jemalong A17</strain>
    </source>
</reference>
<proteinExistence type="predicted"/>
<reference evidence="2" key="3">
    <citation type="submission" date="2015-04" db="UniProtKB">
        <authorList>
            <consortium name="EnsemblPlants"/>
        </authorList>
    </citation>
    <scope>IDENTIFICATION</scope>
    <source>
        <strain evidence="2">cv. Jemalong A17</strain>
    </source>
</reference>
<protein>
    <submittedName>
        <fullName evidence="1 2">Uncharacterized protein</fullName>
    </submittedName>
</protein>
<dbReference type="EMBL" id="CM001218">
    <property type="protein sequence ID" value="KEH39408.1"/>
    <property type="molecule type" value="Genomic_DNA"/>
</dbReference>
<dbReference type="Proteomes" id="UP000002051">
    <property type="component" value="Chromosome 2"/>
</dbReference>
<evidence type="ECO:0000313" key="1">
    <source>
        <dbReference type="EMBL" id="KEH39408.1"/>
    </source>
</evidence>